<dbReference type="InterPro" id="IPR013429">
    <property type="entry name" value="Regulatory_FmdB_Zinc_ribbon"/>
</dbReference>
<proteinExistence type="predicted"/>
<organism evidence="2 3">
    <name type="scientific">Kouleothrix aurantiaca</name>
    <dbReference type="NCBI Taxonomy" id="186479"/>
    <lineage>
        <taxon>Bacteria</taxon>
        <taxon>Bacillati</taxon>
        <taxon>Chloroflexota</taxon>
        <taxon>Chloroflexia</taxon>
        <taxon>Chloroflexales</taxon>
        <taxon>Roseiflexineae</taxon>
        <taxon>Roseiflexaceae</taxon>
        <taxon>Kouleothrix</taxon>
    </lineage>
</organism>
<dbReference type="EMBL" id="LJCR01000522">
    <property type="protein sequence ID" value="KPV52508.1"/>
    <property type="molecule type" value="Genomic_DNA"/>
</dbReference>
<dbReference type="AlphaFoldDB" id="A0A0P9D0X5"/>
<dbReference type="NCBIfam" id="TIGR02605">
    <property type="entry name" value="CxxC_CxxC_SSSS"/>
    <property type="match status" value="1"/>
</dbReference>
<reference evidence="2 3" key="1">
    <citation type="submission" date="2015-09" db="EMBL/GenBank/DDBJ databases">
        <title>Draft genome sequence of Kouleothrix aurantiaca JCM 19913.</title>
        <authorList>
            <person name="Hemp J."/>
        </authorList>
    </citation>
    <scope>NUCLEOTIDE SEQUENCE [LARGE SCALE GENOMIC DNA]</scope>
    <source>
        <strain evidence="2 3">COM-B</strain>
    </source>
</reference>
<evidence type="ECO:0000313" key="3">
    <source>
        <dbReference type="Proteomes" id="UP000050509"/>
    </source>
</evidence>
<comment type="caution">
    <text evidence="2">The sequence shown here is derived from an EMBL/GenBank/DDBJ whole genome shotgun (WGS) entry which is preliminary data.</text>
</comment>
<gene>
    <name evidence="2" type="ORF">SE17_15090</name>
</gene>
<keyword evidence="3" id="KW-1185">Reference proteome</keyword>
<evidence type="ECO:0000259" key="1">
    <source>
        <dbReference type="SMART" id="SM00834"/>
    </source>
</evidence>
<name>A0A0P9D0X5_9CHLR</name>
<dbReference type="SMART" id="SM00834">
    <property type="entry name" value="CxxC_CXXC_SSSS"/>
    <property type="match status" value="1"/>
</dbReference>
<evidence type="ECO:0000313" key="2">
    <source>
        <dbReference type="EMBL" id="KPV52508.1"/>
    </source>
</evidence>
<accession>A0A0P9D0X5</accession>
<feature type="domain" description="Putative regulatory protein FmdB zinc ribbon" evidence="1">
    <location>
        <begin position="1"/>
        <end position="43"/>
    </location>
</feature>
<dbReference type="Pfam" id="PF09723">
    <property type="entry name" value="Zn_ribbon_8"/>
    <property type="match status" value="1"/>
</dbReference>
<dbReference type="Proteomes" id="UP000050509">
    <property type="component" value="Unassembled WGS sequence"/>
</dbReference>
<sequence>MPLYEYTCQGCGARFEKLVRSSTNPAAIICPRCASAAVARVFSTFATSGGASNESSAPACGPVG</sequence>
<protein>
    <recommendedName>
        <fullName evidence="1">Putative regulatory protein FmdB zinc ribbon domain-containing protein</fullName>
    </recommendedName>
</protein>